<proteinExistence type="predicted"/>
<dbReference type="Gene3D" id="3.20.20.80">
    <property type="entry name" value="Glycosidases"/>
    <property type="match status" value="1"/>
</dbReference>
<keyword evidence="2" id="KW-0732">Signal</keyword>
<comment type="caution">
    <text evidence="3">The sequence shown here is derived from an EMBL/GenBank/DDBJ whole genome shotgun (WGS) entry which is preliminary data.</text>
</comment>
<accession>A0A1E3JH87</accession>
<feature type="region of interest" description="Disordered" evidence="1">
    <location>
        <begin position="212"/>
        <end position="233"/>
    </location>
</feature>
<evidence type="ECO:0000256" key="1">
    <source>
        <dbReference type="SAM" id="MobiDB-lite"/>
    </source>
</evidence>
<protein>
    <recommendedName>
        <fullName evidence="5">Mutanase</fullName>
    </recommendedName>
</protein>
<dbReference type="OrthoDB" id="3257981at2759"/>
<dbReference type="Proteomes" id="UP000095149">
    <property type="component" value="Unassembled WGS sequence"/>
</dbReference>
<sequence length="649" mass="69559">MRTSSLVPALLLGSSLVYAHPHDSRSRSRHMRRAKREEVASSGRWSVYETSTWIADNAAATPTTQGSETVWVTEYVYDDDITGATGSTSASSVSQTASSSALEAVALAVSDSSSLAVSGSSLAVSNSSLAASATQTNSSAAASATQSNSSAASASITDAPTGTVSGDIVELAAVSATTSLATAQLQNELLALGYTISFDAELSLGFTVEGPTATSGSTTASATTTTSSTATGSNGTIVGGEKKVFAHFMVGIVSTYTQSDWLADMQLAMDAGIDGFALNIGVDSYSESQLDLAYAACETLSDFNVFISFDFNWYTTANVTGVADILKLFKDSSAQYRVDGKPFVSSFIGDGFDWSSVASQVGEELYAVPYFQATEDNVNNAGVSGLFSWAAWPGQLDNVPVNEDMSTSRDIAYLDLLEASNKTYMMPVSSWFSTHFGTEVSYSKNWVFKGETLWKDRWDQVLEIGNRVNFVEIVTWNDYGESHHIGPYDTPHTDDSSSLWASGLDHTAMIDFAIPYIKAFKAGKSEPVIEQEMLVYWHRPHLKSASCDDTDNCLGKPTGWDYLEDTVFVSTMTQWGGIIKVTSGNSSPVIRYVEQGVQMVEVPMATGAQSFEFVTFKGGFGRTTSNVTVTDECWNGIYNYNYNAGSIKL</sequence>
<evidence type="ECO:0000313" key="3">
    <source>
        <dbReference type="EMBL" id="ODO00198.1"/>
    </source>
</evidence>
<feature type="chain" id="PRO_5009130355" description="Mutanase" evidence="2">
    <location>
        <begin position="20"/>
        <end position="649"/>
    </location>
</feature>
<organism evidence="3 4">
    <name type="scientific">Cryptococcus amylolentus CBS 6273</name>
    <dbReference type="NCBI Taxonomy" id="1296118"/>
    <lineage>
        <taxon>Eukaryota</taxon>
        <taxon>Fungi</taxon>
        <taxon>Dikarya</taxon>
        <taxon>Basidiomycota</taxon>
        <taxon>Agaricomycotina</taxon>
        <taxon>Tremellomycetes</taxon>
        <taxon>Tremellales</taxon>
        <taxon>Cryptococcaceae</taxon>
        <taxon>Cryptococcus</taxon>
    </lineage>
</organism>
<reference evidence="3 4" key="1">
    <citation type="submission" date="2016-06" db="EMBL/GenBank/DDBJ databases">
        <title>Evolution of pathogenesis and genome organization in the Tremellales.</title>
        <authorList>
            <person name="Cuomo C."/>
            <person name="Litvintseva A."/>
            <person name="Heitman J."/>
            <person name="Chen Y."/>
            <person name="Sun S."/>
            <person name="Springer D."/>
            <person name="Dromer F."/>
            <person name="Young S."/>
            <person name="Zeng Q."/>
            <person name="Chapman S."/>
            <person name="Gujja S."/>
            <person name="Saif S."/>
            <person name="Birren B."/>
        </authorList>
    </citation>
    <scope>NUCLEOTIDE SEQUENCE [LARGE SCALE GENOMIC DNA]</scope>
    <source>
        <strain evidence="3 4">CBS 6273</strain>
    </source>
</reference>
<dbReference type="GO" id="GO:0051118">
    <property type="term" value="F:glucan endo-1,3-alpha-glucosidase activity"/>
    <property type="evidence" value="ECO:0007669"/>
    <property type="project" value="InterPro"/>
</dbReference>
<evidence type="ECO:0008006" key="5">
    <source>
        <dbReference type="Google" id="ProtNLM"/>
    </source>
</evidence>
<evidence type="ECO:0000256" key="2">
    <source>
        <dbReference type="SAM" id="SignalP"/>
    </source>
</evidence>
<dbReference type="CDD" id="cd11577">
    <property type="entry name" value="GH71"/>
    <property type="match status" value="1"/>
</dbReference>
<dbReference type="InterPro" id="IPR005197">
    <property type="entry name" value="Glyco_hydro_71"/>
</dbReference>
<dbReference type="Pfam" id="PF03659">
    <property type="entry name" value="Glyco_hydro_71"/>
    <property type="match status" value="1"/>
</dbReference>
<name>A0A1E3JH87_9TREE</name>
<gene>
    <name evidence="3" type="ORF">I350_06823</name>
</gene>
<feature type="signal peptide" evidence="2">
    <location>
        <begin position="1"/>
        <end position="19"/>
    </location>
</feature>
<evidence type="ECO:0000313" key="4">
    <source>
        <dbReference type="Proteomes" id="UP000095149"/>
    </source>
</evidence>
<dbReference type="EMBL" id="MEKH01000011">
    <property type="protein sequence ID" value="ODO00198.1"/>
    <property type="molecule type" value="Genomic_DNA"/>
</dbReference>
<dbReference type="AlphaFoldDB" id="A0A1E3JH87"/>